<organism evidence="2 3">
    <name type="scientific">Lacrimispora amygdalina</name>
    <dbReference type="NCBI Taxonomy" id="253257"/>
    <lineage>
        <taxon>Bacteria</taxon>
        <taxon>Bacillati</taxon>
        <taxon>Bacillota</taxon>
        <taxon>Clostridia</taxon>
        <taxon>Lachnospirales</taxon>
        <taxon>Lachnospiraceae</taxon>
        <taxon>Lacrimispora</taxon>
    </lineage>
</organism>
<comment type="caution">
    <text evidence="2">The sequence shown here is derived from an EMBL/GenBank/DDBJ whole genome shotgun (WGS) entry which is preliminary data.</text>
</comment>
<proteinExistence type="predicted"/>
<feature type="transmembrane region" description="Helical" evidence="1">
    <location>
        <begin position="146"/>
        <end position="168"/>
    </location>
</feature>
<evidence type="ECO:0000313" key="3">
    <source>
        <dbReference type="Proteomes" id="UP001419084"/>
    </source>
</evidence>
<keyword evidence="3" id="KW-1185">Reference proteome</keyword>
<reference evidence="2 3" key="1">
    <citation type="journal article" date="2024" name="Int. J. Syst. Evol. Microbiol.">
        <title>Lacrimispora brassicae sp. nov. isolated from fermented cabbage, and proposal of Clostridium indicum Gundawar et al. 2019 and Clostridium methoxybenzovorans Mechichi et al. 1999 as heterotypic synonyms of Lacrimispora amygdalina (Parshina et al. 2003) Haas and Blanchard 2020 and Lacrimispora indolis (McClung and McCoy 1957) Haas and Blanchard 2020, respectively.</title>
        <authorList>
            <person name="Kobayashi H."/>
            <person name="Tanizawa Y."/>
            <person name="Sakamoto M."/>
            <person name="Ohkuma M."/>
            <person name="Tohno M."/>
        </authorList>
    </citation>
    <scope>NUCLEOTIDE SEQUENCE [LARGE SCALE GENOMIC DNA]</scope>
    <source>
        <strain evidence="2 3">DSM 12857</strain>
    </source>
</reference>
<name>A0ABQ5M4D0_9FIRM</name>
<evidence type="ECO:0000313" key="2">
    <source>
        <dbReference type="EMBL" id="GLB29667.1"/>
    </source>
</evidence>
<evidence type="ECO:0000256" key="1">
    <source>
        <dbReference type="SAM" id="Phobius"/>
    </source>
</evidence>
<sequence length="197" mass="22558">MEEVQDDDIDKVFLQIQKELQKIEPHTKKQGGEPSGWSEFNGPGFAMKIPGGFEETGRKKASSVFFSKNRPEMILVNPHEHAGLTFQNAILENGMTVIDLEAEGERIRRILKQADGKNVFYDQGNVSGTIPALWFDYKSFAADERVYNMMFLFLSAGKLIIGTFYCIFKDYDRWKPKIITMLGTIQTEEEECERIQS</sequence>
<keyword evidence="1" id="KW-0472">Membrane</keyword>
<dbReference type="Proteomes" id="UP001419084">
    <property type="component" value="Unassembled WGS sequence"/>
</dbReference>
<dbReference type="RefSeq" id="WP_346064994.1">
    <property type="nucleotide sequence ID" value="NZ_BRPJ01000030.1"/>
</dbReference>
<protein>
    <submittedName>
        <fullName evidence="2">Uncharacterized protein</fullName>
    </submittedName>
</protein>
<gene>
    <name evidence="2" type="ORF">LAD12857_15900</name>
</gene>
<keyword evidence="1" id="KW-0812">Transmembrane</keyword>
<accession>A0ABQ5M4D0</accession>
<keyword evidence="1" id="KW-1133">Transmembrane helix</keyword>
<dbReference type="EMBL" id="BRPJ01000030">
    <property type="protein sequence ID" value="GLB29667.1"/>
    <property type="molecule type" value="Genomic_DNA"/>
</dbReference>